<dbReference type="AlphaFoldDB" id="A0A5B2W636"/>
<name>A0A5B2W636_9BACT</name>
<keyword evidence="3" id="KW-1185">Reference proteome</keyword>
<organism evidence="2 3">
    <name type="scientific">Chitinophaga agrisoli</name>
    <dbReference type="NCBI Taxonomy" id="2607653"/>
    <lineage>
        <taxon>Bacteria</taxon>
        <taxon>Pseudomonadati</taxon>
        <taxon>Bacteroidota</taxon>
        <taxon>Chitinophagia</taxon>
        <taxon>Chitinophagales</taxon>
        <taxon>Chitinophagaceae</taxon>
        <taxon>Chitinophaga</taxon>
    </lineage>
</organism>
<sequence length="176" mass="19751">MNTSIRSKLTLLLIILFPLASAHATQLPGNLDTTAAITAIRAAYQKINAGPNTVEIFKYTAQDCVNEGEVTYFFNAQKEVVKIVETGDIGDGVWSREFYYQSGKFIFCYELLIGGPAEGPEMKSEFRTYVKDDQVIRFMEDKKIMTPEVRSADALAVCYKLVKARTTKKFAEVLCH</sequence>
<reference evidence="2 3" key="1">
    <citation type="submission" date="2019-09" db="EMBL/GenBank/DDBJ databases">
        <title>Chitinophaga ginsengihumi sp. nov., isolated from soil of ginseng rhizosphere.</title>
        <authorList>
            <person name="Lee J."/>
        </authorList>
    </citation>
    <scope>NUCLEOTIDE SEQUENCE [LARGE SCALE GENOMIC DNA]</scope>
    <source>
        <strain evidence="2 3">BN140078</strain>
    </source>
</reference>
<dbReference type="EMBL" id="VUOC01000001">
    <property type="protein sequence ID" value="KAA2245679.1"/>
    <property type="molecule type" value="Genomic_DNA"/>
</dbReference>
<accession>A0A5B2W636</accession>
<feature type="chain" id="PRO_5022765453" evidence="1">
    <location>
        <begin position="25"/>
        <end position="176"/>
    </location>
</feature>
<proteinExistence type="predicted"/>
<evidence type="ECO:0000313" key="2">
    <source>
        <dbReference type="EMBL" id="KAA2245679.1"/>
    </source>
</evidence>
<keyword evidence="1" id="KW-0732">Signal</keyword>
<dbReference type="Proteomes" id="UP000324611">
    <property type="component" value="Unassembled WGS sequence"/>
</dbReference>
<comment type="caution">
    <text evidence="2">The sequence shown here is derived from an EMBL/GenBank/DDBJ whole genome shotgun (WGS) entry which is preliminary data.</text>
</comment>
<gene>
    <name evidence="2" type="ORF">F0L74_06910</name>
</gene>
<evidence type="ECO:0000256" key="1">
    <source>
        <dbReference type="SAM" id="SignalP"/>
    </source>
</evidence>
<dbReference type="RefSeq" id="WP_149837069.1">
    <property type="nucleotide sequence ID" value="NZ_VUOC01000001.1"/>
</dbReference>
<feature type="signal peptide" evidence="1">
    <location>
        <begin position="1"/>
        <end position="24"/>
    </location>
</feature>
<protein>
    <submittedName>
        <fullName evidence="2">Uncharacterized protein</fullName>
    </submittedName>
</protein>
<evidence type="ECO:0000313" key="3">
    <source>
        <dbReference type="Proteomes" id="UP000324611"/>
    </source>
</evidence>
<reference evidence="2 3" key="2">
    <citation type="submission" date="2019-09" db="EMBL/GenBank/DDBJ databases">
        <authorList>
            <person name="Jin C."/>
        </authorList>
    </citation>
    <scope>NUCLEOTIDE SEQUENCE [LARGE SCALE GENOMIC DNA]</scope>
    <source>
        <strain evidence="2 3">BN140078</strain>
    </source>
</reference>